<protein>
    <submittedName>
        <fullName evidence="2">Uncharacterized protein</fullName>
    </submittedName>
</protein>
<proteinExistence type="predicted"/>
<dbReference type="VEuPathDB" id="FungiDB:SCHCODRAFT_01338629"/>
<dbReference type="KEGG" id="scm:SCHCO_01338629"/>
<organism evidence="3">
    <name type="scientific">Schizophyllum commune (strain H4-8 / FGSC 9210)</name>
    <name type="common">Split gill fungus</name>
    <dbReference type="NCBI Taxonomy" id="578458"/>
    <lineage>
        <taxon>Eukaryota</taxon>
        <taxon>Fungi</taxon>
        <taxon>Dikarya</taxon>
        <taxon>Basidiomycota</taxon>
        <taxon>Agaricomycotina</taxon>
        <taxon>Agaricomycetes</taxon>
        <taxon>Agaricomycetidae</taxon>
        <taxon>Agaricales</taxon>
        <taxon>Schizophyllaceae</taxon>
        <taxon>Schizophyllum</taxon>
    </lineage>
</organism>
<dbReference type="HOGENOM" id="CLU_418649_0_0_1"/>
<evidence type="ECO:0000313" key="2">
    <source>
        <dbReference type="EMBL" id="EFI93367.1"/>
    </source>
</evidence>
<dbReference type="AlphaFoldDB" id="D8QF79"/>
<feature type="region of interest" description="Disordered" evidence="1">
    <location>
        <begin position="250"/>
        <end position="288"/>
    </location>
</feature>
<accession>D8QF79</accession>
<evidence type="ECO:0000313" key="3">
    <source>
        <dbReference type="Proteomes" id="UP000007431"/>
    </source>
</evidence>
<name>D8QF79_SCHCM</name>
<dbReference type="RefSeq" id="XP_003028270.1">
    <property type="nucleotide sequence ID" value="XM_003028224.1"/>
</dbReference>
<dbReference type="InParanoid" id="D8QF79"/>
<dbReference type="EMBL" id="GL377311">
    <property type="protein sequence ID" value="EFI93367.1"/>
    <property type="molecule type" value="Genomic_DNA"/>
</dbReference>
<dbReference type="GeneID" id="9591754"/>
<feature type="region of interest" description="Disordered" evidence="1">
    <location>
        <begin position="81"/>
        <end position="107"/>
    </location>
</feature>
<keyword evidence="3" id="KW-1185">Reference proteome</keyword>
<reference evidence="2 3" key="1">
    <citation type="journal article" date="2010" name="Nat. Biotechnol.">
        <title>Genome sequence of the model mushroom Schizophyllum commune.</title>
        <authorList>
            <person name="Ohm R.A."/>
            <person name="de Jong J.F."/>
            <person name="Lugones L.G."/>
            <person name="Aerts A."/>
            <person name="Kothe E."/>
            <person name="Stajich J.E."/>
            <person name="de Vries R.P."/>
            <person name="Record E."/>
            <person name="Levasseur A."/>
            <person name="Baker S.E."/>
            <person name="Bartholomew K.A."/>
            <person name="Coutinho P.M."/>
            <person name="Erdmann S."/>
            <person name="Fowler T.J."/>
            <person name="Gathman A.C."/>
            <person name="Lombard V."/>
            <person name="Henrissat B."/>
            <person name="Knabe N."/>
            <person name="Kuees U."/>
            <person name="Lilly W.W."/>
            <person name="Lindquist E."/>
            <person name="Lucas S."/>
            <person name="Magnuson J.K."/>
            <person name="Piumi F."/>
            <person name="Raudaskoski M."/>
            <person name="Salamov A."/>
            <person name="Schmutz J."/>
            <person name="Schwarze F.W.M.R."/>
            <person name="vanKuyk P.A."/>
            <person name="Horton J.S."/>
            <person name="Grigoriev I.V."/>
            <person name="Woesten H.A.B."/>
        </authorList>
    </citation>
    <scope>NUCLEOTIDE SEQUENCE [LARGE SCALE GENOMIC DNA]</scope>
    <source>
        <strain evidence="3">H4-8 / FGSC 9210</strain>
    </source>
</reference>
<evidence type="ECO:0000256" key="1">
    <source>
        <dbReference type="SAM" id="MobiDB-lite"/>
    </source>
</evidence>
<dbReference type="Proteomes" id="UP000007431">
    <property type="component" value="Unassembled WGS sequence"/>
</dbReference>
<gene>
    <name evidence="2" type="ORF">SCHCODRAFT_237319</name>
</gene>
<dbReference type="OrthoDB" id="3163554at2759"/>
<sequence length="655" mass="74471">MSHCGGGGSGEIRERLPTENCMAHEDKYCLTSTPPGLLRVKIKSKSEIGLELEDRMSKDFSLEECKELFASAPLDAAYTFQMPEPEKPGKSAKATKKKPKMTLPGQHLDIFPPTMPADWVPPLADEPVGDLLPPVYMFGWRYDPETFDKRYPGMEERSRFFFGRVIIDRFYAEHRGVEPPALDADNLVPDEYVVYMGTNFLEVSRRCAEDQYRVKLIQSFVGETDEPMWYRRTLDELKATFAAADEAAKASARETRASGQASKNAPQGRKSLKDYPQTFPRHELPPLAKRPSAKDTFAPLYRLGWMYTLREYVERIMKGNPYADRVTSFEKNVQDPFEAKYPKMWLPNFTLCYGSNHVIVYITTNLDERTRAMAQDQKLVDAAKDILGQDEDPPRKLRRGERLDLYPATLPRGQPPPLTSDVIADSASTPTNPPAPLPHFPPTYFLGWLYQEDDFYERFANKDDEDAWDIYEGFKEMVTGPSRARYPGISVPNFDIEDESKECIVYISYNLEERSLLEAQDQVLIDAAKDILQETREPMCKLEAFPNMWPPMYVLGWSYTPEEFEARLGPGDPMEVYKERIRRPFQAKFEGANVSSPNLHTTSGPCIVSVGSNSSVRSLGKAKQENSIEATKALLGETAEPEWIRIPLAEMVGLF</sequence>